<dbReference type="RefSeq" id="WP_035333647.1">
    <property type="nucleotide sequence ID" value="NZ_APVL01000055.1"/>
</dbReference>
<dbReference type="GO" id="GO:0003677">
    <property type="term" value="F:DNA binding"/>
    <property type="evidence" value="ECO:0007669"/>
    <property type="project" value="UniProtKB-KW"/>
</dbReference>
<dbReference type="InterPro" id="IPR001584">
    <property type="entry name" value="Integrase_cat-core"/>
</dbReference>
<protein>
    <submittedName>
        <fullName evidence="7">Transposase</fullName>
    </submittedName>
</protein>
<keyword evidence="3" id="KW-0238">DNA-binding</keyword>
<name>W7KZT6_CYTFI</name>
<gene>
    <name evidence="7" type="ORF">PBF_24773</name>
</gene>
<dbReference type="NCBIfam" id="NF033546">
    <property type="entry name" value="transpos_IS21"/>
    <property type="match status" value="1"/>
</dbReference>
<keyword evidence="4" id="KW-0233">DNA recombination</keyword>
<dbReference type="EMBL" id="APVL01000055">
    <property type="protein sequence ID" value="EWG08332.1"/>
    <property type="molecule type" value="Genomic_DNA"/>
</dbReference>
<dbReference type="GO" id="GO:0015074">
    <property type="term" value="P:DNA integration"/>
    <property type="evidence" value="ECO:0007669"/>
    <property type="project" value="InterPro"/>
</dbReference>
<dbReference type="GO" id="GO:0006310">
    <property type="term" value="P:DNA recombination"/>
    <property type="evidence" value="ECO:0007669"/>
    <property type="project" value="UniProtKB-KW"/>
</dbReference>
<dbReference type="AlphaFoldDB" id="W7KZT6"/>
<dbReference type="PANTHER" id="PTHR35004">
    <property type="entry name" value="TRANSPOSASE RV3428C-RELATED"/>
    <property type="match status" value="1"/>
</dbReference>
<dbReference type="OrthoDB" id="92877at2"/>
<dbReference type="Gene3D" id="1.10.10.60">
    <property type="entry name" value="Homeodomain-like"/>
    <property type="match status" value="1"/>
</dbReference>
<feature type="domain" description="HTH IS21-type" evidence="5">
    <location>
        <begin position="5"/>
        <end position="70"/>
    </location>
</feature>
<dbReference type="eggNOG" id="COG4584">
    <property type="taxonomic scope" value="Bacteria"/>
</dbReference>
<evidence type="ECO:0000259" key="5">
    <source>
        <dbReference type="PROSITE" id="PS50531"/>
    </source>
</evidence>
<proteinExistence type="inferred from homology"/>
<dbReference type="Pfam" id="PF00665">
    <property type="entry name" value="rve"/>
    <property type="match status" value="1"/>
</dbReference>
<evidence type="ECO:0000256" key="3">
    <source>
        <dbReference type="ARBA" id="ARBA00023125"/>
    </source>
</evidence>
<dbReference type="InterPro" id="IPR009057">
    <property type="entry name" value="Homeodomain-like_sf"/>
</dbReference>
<dbReference type="PANTHER" id="PTHR35004:SF6">
    <property type="entry name" value="TRANSPOSASE"/>
    <property type="match status" value="1"/>
</dbReference>
<dbReference type="GO" id="GO:0032196">
    <property type="term" value="P:transposition"/>
    <property type="evidence" value="ECO:0007669"/>
    <property type="project" value="UniProtKB-KW"/>
</dbReference>
<organism evidence="7 8">
    <name type="scientific">Cytobacillus firmus DS1</name>
    <dbReference type="NCBI Taxonomy" id="1307436"/>
    <lineage>
        <taxon>Bacteria</taxon>
        <taxon>Bacillati</taxon>
        <taxon>Bacillota</taxon>
        <taxon>Bacilli</taxon>
        <taxon>Bacillales</taxon>
        <taxon>Bacillaceae</taxon>
        <taxon>Cytobacillus</taxon>
    </lineage>
</organism>
<evidence type="ECO:0000313" key="7">
    <source>
        <dbReference type="EMBL" id="EWG08332.1"/>
    </source>
</evidence>
<comment type="similarity">
    <text evidence="1">Belongs to the transposase IS21/IS408/IS1162 family.</text>
</comment>
<evidence type="ECO:0000313" key="8">
    <source>
        <dbReference type="Proteomes" id="UP000019270"/>
    </source>
</evidence>
<feature type="domain" description="Integrase catalytic" evidence="6">
    <location>
        <begin position="124"/>
        <end position="300"/>
    </location>
</feature>
<dbReference type="Proteomes" id="UP000019270">
    <property type="component" value="Unassembled WGS sequence"/>
</dbReference>
<evidence type="ECO:0000256" key="4">
    <source>
        <dbReference type="ARBA" id="ARBA00023172"/>
    </source>
</evidence>
<dbReference type="InterPro" id="IPR036397">
    <property type="entry name" value="RNaseH_sf"/>
</dbReference>
<dbReference type="InterPro" id="IPR017894">
    <property type="entry name" value="HTH_IS21_transposase_type"/>
</dbReference>
<accession>W7KZT6</accession>
<dbReference type="SUPFAM" id="SSF53098">
    <property type="entry name" value="Ribonuclease H-like"/>
    <property type="match status" value="1"/>
</dbReference>
<dbReference type="PATRIC" id="fig|1307436.3.peg.5264"/>
<dbReference type="SUPFAM" id="SSF46689">
    <property type="entry name" value="Homeodomain-like"/>
    <property type="match status" value="1"/>
</dbReference>
<evidence type="ECO:0000259" key="6">
    <source>
        <dbReference type="PROSITE" id="PS50994"/>
    </source>
</evidence>
<keyword evidence="2" id="KW-0815">Transposition</keyword>
<dbReference type="PROSITE" id="PS50994">
    <property type="entry name" value="INTEGRASE"/>
    <property type="match status" value="1"/>
</dbReference>
<reference evidence="7 8" key="2">
    <citation type="journal article" date="2016" name="Sci. Rep.">
        <title>A novel serine protease, Sep1, from Bacillus firmus DS-1 has nematicidal activity and degrades multiple intestinal-associated nematode proteins.</title>
        <authorList>
            <person name="Geng C."/>
            <person name="Nie X."/>
            <person name="Tang Z."/>
            <person name="Zhang Y."/>
            <person name="Lin J."/>
            <person name="Sun M."/>
            <person name="Peng D."/>
        </authorList>
    </citation>
    <scope>NUCLEOTIDE SEQUENCE [LARGE SCALE GENOMIC DNA]</scope>
    <source>
        <strain evidence="7 8">DS1</strain>
    </source>
</reference>
<comment type="caution">
    <text evidence="7">The sequence shown here is derived from an EMBL/GenBank/DDBJ whole genome shotgun (WGS) entry which is preliminary data.</text>
</comment>
<dbReference type="Gene3D" id="3.30.420.10">
    <property type="entry name" value="Ribonuclease H-like superfamily/Ribonuclease H"/>
    <property type="match status" value="1"/>
</dbReference>
<sequence length="517" mass="60296">MEKLVLYIEVNQLRRRGFKIAAISKKLGISRNTVYKYLEMSFDEATDWVSTLNTRSKKLDPYRDIILTWLKEHPDLSSAQIEDWLKEKNPAIAVGSSTLRSYVSDLRDTYHIPKVIRIRDHEAVEELPMGIQVQVDWGEMKVKNTENKEVKLYFISFVLSHSRYKYVEWQDRPFTTRDTIRCHENAFQYFGGMPEEMVYDQDHLITVSENAGDIILTGDFQAYKQERGFRIYLCRKSDPQSKGKIENVVKFIKGNFAKSRTFFNLESWNEKCLAWLERTGNQNVHNTTKKRPAEVHALEKQHLRPVSSLLSFESNLNTSITRTVHKDNVIKYKSNRYSLPLGTFRPKGDNTVYIEVKENELIIKATPQGDILARHRLCVGKGELIKNRNHGRDRSKGIEAYKETVIRQLSNPDQAKQFIQEISYRYPRYMRDQLQIIQHTINQYRHVIDVALAQCVKEHLWSANDLRDVAQHLHRLTENEPFPPPSFQEMKKTSPAVKATAQSRDLATYVEIMGGPK</sequence>
<reference evidence="8" key="1">
    <citation type="submission" date="2013-03" db="EMBL/GenBank/DDBJ databases">
        <title>Draft genome sequence of Bacillus firmus DS1.</title>
        <authorList>
            <person name="Peng D."/>
            <person name="Zhu L."/>
            <person name="Sun M."/>
        </authorList>
    </citation>
    <scope>NUCLEOTIDE SEQUENCE [LARGE SCALE GENOMIC DNA]</scope>
    <source>
        <strain evidence="8">DS1</strain>
    </source>
</reference>
<evidence type="ECO:0000256" key="1">
    <source>
        <dbReference type="ARBA" id="ARBA00009277"/>
    </source>
</evidence>
<evidence type="ECO:0000256" key="2">
    <source>
        <dbReference type="ARBA" id="ARBA00022578"/>
    </source>
</evidence>
<dbReference type="InterPro" id="IPR012337">
    <property type="entry name" value="RNaseH-like_sf"/>
</dbReference>
<dbReference type="PROSITE" id="PS50531">
    <property type="entry name" value="HTH_IS21"/>
    <property type="match status" value="1"/>
</dbReference>